<dbReference type="AlphaFoldDB" id="A0A182C7C0"/>
<protein>
    <submittedName>
        <fullName evidence="3">Phosphoesterase</fullName>
    </submittedName>
</protein>
<evidence type="ECO:0000313" key="3">
    <source>
        <dbReference type="EMBL" id="OAA31394.1"/>
    </source>
</evidence>
<dbReference type="InterPro" id="IPR001667">
    <property type="entry name" value="DDH_dom"/>
</dbReference>
<feature type="domain" description="DHHA1" evidence="2">
    <location>
        <begin position="221"/>
        <end position="320"/>
    </location>
</feature>
<dbReference type="STRING" id="1453497.AT15_07820"/>
<organism evidence="3 4">
    <name type="scientific">Kosmotoga arenicorallina S304</name>
    <dbReference type="NCBI Taxonomy" id="1453497"/>
    <lineage>
        <taxon>Bacteria</taxon>
        <taxon>Thermotogati</taxon>
        <taxon>Thermotogota</taxon>
        <taxon>Thermotogae</taxon>
        <taxon>Kosmotogales</taxon>
        <taxon>Kosmotogaceae</taxon>
        <taxon>Kosmotoga</taxon>
    </lineage>
</organism>
<accession>A0A182C7C0</accession>
<dbReference type="OrthoDB" id="9803668at2"/>
<dbReference type="EMBL" id="JFHK01000004">
    <property type="protein sequence ID" value="OAA31394.1"/>
    <property type="molecule type" value="Genomic_DNA"/>
</dbReference>
<keyword evidence="4" id="KW-1185">Reference proteome</keyword>
<gene>
    <name evidence="3" type="ORF">AT15_07820</name>
</gene>
<dbReference type="PANTHER" id="PTHR47618">
    <property type="entry name" value="BIFUNCTIONAL OLIGORIBONUCLEASE AND PAP PHOSPHATASE NRNA"/>
    <property type="match status" value="1"/>
</dbReference>
<dbReference type="Gene3D" id="3.10.310.30">
    <property type="match status" value="1"/>
</dbReference>
<dbReference type="SUPFAM" id="SSF64182">
    <property type="entry name" value="DHH phosphoesterases"/>
    <property type="match status" value="1"/>
</dbReference>
<comment type="caution">
    <text evidence="3">The sequence shown here is derived from an EMBL/GenBank/DDBJ whole genome shotgun (WGS) entry which is preliminary data.</text>
</comment>
<dbReference type="InterPro" id="IPR038763">
    <property type="entry name" value="DHH_sf"/>
</dbReference>
<dbReference type="Pfam" id="PF02272">
    <property type="entry name" value="DHHA1"/>
    <property type="match status" value="1"/>
</dbReference>
<evidence type="ECO:0000259" key="2">
    <source>
        <dbReference type="Pfam" id="PF02272"/>
    </source>
</evidence>
<dbReference type="PANTHER" id="PTHR47618:SF1">
    <property type="entry name" value="BIFUNCTIONAL OLIGORIBONUCLEASE AND PAP PHOSPHATASE NRNA"/>
    <property type="match status" value="1"/>
</dbReference>
<evidence type="ECO:0000313" key="4">
    <source>
        <dbReference type="Proteomes" id="UP000077339"/>
    </source>
</evidence>
<sequence>MVRNVSAVISEIEQAEKILVCGHIMPDGDCISSVLSLYRGLSSLGKKVTPAVDWKIPSIYMGFPHTDKLVCYSPDLELPDLMIIVDSSSPDRIGGFQRVLKTHVRTVLIDHHKTNTYFGNVNWVSPNYSSTAQMVFRLMQVMDVNFDEELALLNYLGIATDTGFFRYSNVNSTVFEDVACLVKYGADPAYVARVILENKKLEEFYLERDALDNLKVSCSGKFAYSFLEKRNFDRYGLSEDEFSGFVSQLRSISTVEVALFASESFKGEAHVSLRSKSYFDVSEVAKAFGGGGHERAAGFTLTYDNDLQEALEEVIEYISERLEER</sequence>
<reference evidence="3 4" key="1">
    <citation type="submission" date="2014-02" db="EMBL/GenBank/DDBJ databases">
        <title>Kosmotoga genome sequencing.</title>
        <authorList>
            <person name="Pollo S.M."/>
            <person name="Charchuk R."/>
            <person name="Nesbo C.L."/>
        </authorList>
    </citation>
    <scope>NUCLEOTIDE SEQUENCE [LARGE SCALE GENOMIC DNA]</scope>
    <source>
        <strain evidence="3 4">S304</strain>
    </source>
</reference>
<dbReference type="Gene3D" id="3.90.1640.10">
    <property type="entry name" value="inorganic pyrophosphatase (n-terminal core)"/>
    <property type="match status" value="1"/>
</dbReference>
<dbReference type="InterPro" id="IPR051319">
    <property type="entry name" value="Oligoribo/pAp-PDE_c-di-AMP_PDE"/>
</dbReference>
<dbReference type="GO" id="GO:0003676">
    <property type="term" value="F:nucleic acid binding"/>
    <property type="evidence" value="ECO:0007669"/>
    <property type="project" value="InterPro"/>
</dbReference>
<dbReference type="Proteomes" id="UP000077339">
    <property type="component" value="Unassembled WGS sequence"/>
</dbReference>
<dbReference type="InterPro" id="IPR003156">
    <property type="entry name" value="DHHA1_dom"/>
</dbReference>
<feature type="domain" description="DDH" evidence="1">
    <location>
        <begin position="17"/>
        <end position="158"/>
    </location>
</feature>
<proteinExistence type="predicted"/>
<evidence type="ECO:0000259" key="1">
    <source>
        <dbReference type="Pfam" id="PF01368"/>
    </source>
</evidence>
<dbReference type="PATRIC" id="fig|1453497.3.peg.1556"/>
<dbReference type="Pfam" id="PF01368">
    <property type="entry name" value="DHH"/>
    <property type="match status" value="1"/>
</dbReference>
<name>A0A182C7C0_9BACT</name>